<dbReference type="AlphaFoldDB" id="A0AA39XMY2"/>
<reference evidence="1" key="1">
    <citation type="submission" date="2023-06" db="EMBL/GenBank/DDBJ databases">
        <title>Genome-scale phylogeny and comparative genomics of the fungal order Sordariales.</title>
        <authorList>
            <consortium name="Lawrence Berkeley National Laboratory"/>
            <person name="Hensen N."/>
            <person name="Bonometti L."/>
            <person name="Westerberg I."/>
            <person name="Brannstrom I.O."/>
            <person name="Guillou S."/>
            <person name="Cros-Aarteil S."/>
            <person name="Calhoun S."/>
            <person name="Haridas S."/>
            <person name="Kuo A."/>
            <person name="Mondo S."/>
            <person name="Pangilinan J."/>
            <person name="Riley R."/>
            <person name="LaButti K."/>
            <person name="Andreopoulos B."/>
            <person name="Lipzen A."/>
            <person name="Chen C."/>
            <person name="Yanf M."/>
            <person name="Daum C."/>
            <person name="Ng V."/>
            <person name="Clum A."/>
            <person name="Steindorff A."/>
            <person name="Ohm R."/>
            <person name="Martin F."/>
            <person name="Silar P."/>
            <person name="Natvig D."/>
            <person name="Lalanne C."/>
            <person name="Gautier V."/>
            <person name="Ament-velasquez S.L."/>
            <person name="Kruys A."/>
            <person name="Hutchinson M.I."/>
            <person name="Powell A.J."/>
            <person name="Barry K."/>
            <person name="Miller A.N."/>
            <person name="Grigoriev I.V."/>
            <person name="Debuchy R."/>
            <person name="Gladieux P."/>
            <person name="Thoren M.H."/>
            <person name="Johannesson H."/>
        </authorList>
    </citation>
    <scope>NUCLEOTIDE SEQUENCE</scope>
    <source>
        <strain evidence="1">SMH3391-2</strain>
    </source>
</reference>
<keyword evidence="2" id="KW-1185">Reference proteome</keyword>
<organism evidence="1 2">
    <name type="scientific">Bombardia bombarda</name>
    <dbReference type="NCBI Taxonomy" id="252184"/>
    <lineage>
        <taxon>Eukaryota</taxon>
        <taxon>Fungi</taxon>
        <taxon>Dikarya</taxon>
        <taxon>Ascomycota</taxon>
        <taxon>Pezizomycotina</taxon>
        <taxon>Sordariomycetes</taxon>
        <taxon>Sordariomycetidae</taxon>
        <taxon>Sordariales</taxon>
        <taxon>Lasiosphaeriaceae</taxon>
        <taxon>Bombardia</taxon>
    </lineage>
</organism>
<protein>
    <submittedName>
        <fullName evidence="1">Uncharacterized protein</fullName>
    </submittedName>
</protein>
<accession>A0AA39XMY2</accession>
<dbReference type="Proteomes" id="UP001174934">
    <property type="component" value="Unassembled WGS sequence"/>
</dbReference>
<comment type="caution">
    <text evidence="1">The sequence shown here is derived from an EMBL/GenBank/DDBJ whole genome shotgun (WGS) entry which is preliminary data.</text>
</comment>
<name>A0AA39XMY2_9PEZI</name>
<gene>
    <name evidence="1" type="ORF">B0T17DRAFT_626390</name>
</gene>
<evidence type="ECO:0000313" key="1">
    <source>
        <dbReference type="EMBL" id="KAK0636610.1"/>
    </source>
</evidence>
<sequence length="522" mass="58652">MHELPLDEGLLREVDGPPLATRAGWWWRREPIRSIQSKVGSAFSIASPSSSRPMNPLPPPNINGVAIESISTTPNVEVEVRLERTMSTVMYELMTNSVFEHVDRRVVEEEGCSWWTGLPMNKNAKVRTRSTGEKVVKVPMTVQTIAPGIKLAVSHEYMFTGRITRPEYSSTMDELVCETVLENIGVRLISRVYTGSGELSYASEIEILDPISHASLRRLMNTLVSVIGSVTSTKSEIDAETMIAVRRAEHAVVDVNDISMYKGTKMSKTNGVKVYISLIRPPIPRVRFFVLVNLLVVTLVTTPGTAGTHQCCFSSLVPGLIKPQFFGSWYEMYLPLECSRLRPLLQNRDRVLSVAPVVDECRDDVLARDAEPALVGAVPRERIHVRGHRQGLAHAQRRDRGVPLDRARVQGLEPHLYREVLSGLSRVLVEQLGQEQEARVLLRLVLLRGECLADEPERVGVVDRHAVDIRTLELKYLPRRGDPDGPDQDSGCCRYRHHLREPWQQTICLAVLIYGQRSHSLM</sequence>
<proteinExistence type="predicted"/>
<dbReference type="EMBL" id="JAULSR010000001">
    <property type="protein sequence ID" value="KAK0636610.1"/>
    <property type="molecule type" value="Genomic_DNA"/>
</dbReference>
<evidence type="ECO:0000313" key="2">
    <source>
        <dbReference type="Proteomes" id="UP001174934"/>
    </source>
</evidence>